<gene>
    <name evidence="1" type="ORF">SAMN00790413_05142</name>
</gene>
<name>A0A1W1UTI1_9DEIO</name>
<sequence>MRQSLPHHLKRRSSIHPALEARRCGDHRTSLSVKGNNAFRLASETCESKATAA</sequence>
<dbReference type="STRING" id="695939.SAMN00790413_05142"/>
<keyword evidence="2" id="KW-1185">Reference proteome</keyword>
<proteinExistence type="predicted"/>
<dbReference type="EMBL" id="FWWU01000007">
    <property type="protein sequence ID" value="SMB84458.1"/>
    <property type="molecule type" value="Genomic_DNA"/>
</dbReference>
<accession>A0A1W1UTI1</accession>
<reference evidence="1 2" key="1">
    <citation type="submission" date="2017-04" db="EMBL/GenBank/DDBJ databases">
        <authorList>
            <person name="Afonso C.L."/>
            <person name="Miller P.J."/>
            <person name="Scott M.A."/>
            <person name="Spackman E."/>
            <person name="Goraichik I."/>
            <person name="Dimitrov K.M."/>
            <person name="Suarez D.L."/>
            <person name="Swayne D.E."/>
        </authorList>
    </citation>
    <scope>NUCLEOTIDE SEQUENCE [LARGE SCALE GENOMIC DNA]</scope>
    <source>
        <strain evidence="1 2">KR-140</strain>
    </source>
</reference>
<protein>
    <submittedName>
        <fullName evidence="1">Uncharacterized protein</fullName>
    </submittedName>
</protein>
<evidence type="ECO:0000313" key="2">
    <source>
        <dbReference type="Proteomes" id="UP000192582"/>
    </source>
</evidence>
<dbReference type="Proteomes" id="UP000192582">
    <property type="component" value="Unassembled WGS sequence"/>
</dbReference>
<evidence type="ECO:0000313" key="1">
    <source>
        <dbReference type="EMBL" id="SMB84458.1"/>
    </source>
</evidence>
<dbReference type="AlphaFoldDB" id="A0A1W1UTI1"/>
<organism evidence="1 2">
    <name type="scientific">Deinococcus hopiensis KR-140</name>
    <dbReference type="NCBI Taxonomy" id="695939"/>
    <lineage>
        <taxon>Bacteria</taxon>
        <taxon>Thermotogati</taxon>
        <taxon>Deinococcota</taxon>
        <taxon>Deinococci</taxon>
        <taxon>Deinococcales</taxon>
        <taxon>Deinococcaceae</taxon>
        <taxon>Deinococcus</taxon>
    </lineage>
</organism>